<evidence type="ECO:0000313" key="4">
    <source>
        <dbReference type="EMBL" id="GJN41162.1"/>
    </source>
</evidence>
<organism evidence="4 5">
    <name type="scientific">Eleusine coracana subsp. coracana</name>
    <dbReference type="NCBI Taxonomy" id="191504"/>
    <lineage>
        <taxon>Eukaryota</taxon>
        <taxon>Viridiplantae</taxon>
        <taxon>Streptophyta</taxon>
        <taxon>Embryophyta</taxon>
        <taxon>Tracheophyta</taxon>
        <taxon>Spermatophyta</taxon>
        <taxon>Magnoliopsida</taxon>
        <taxon>Liliopsida</taxon>
        <taxon>Poales</taxon>
        <taxon>Poaceae</taxon>
        <taxon>PACMAD clade</taxon>
        <taxon>Chloridoideae</taxon>
        <taxon>Cynodonteae</taxon>
        <taxon>Eleusininae</taxon>
        <taxon>Eleusine</taxon>
    </lineage>
</organism>
<dbReference type="Proteomes" id="UP001054889">
    <property type="component" value="Unassembled WGS sequence"/>
</dbReference>
<reference evidence="4" key="2">
    <citation type="submission" date="2021-12" db="EMBL/GenBank/DDBJ databases">
        <title>Resequencing data analysis of finger millet.</title>
        <authorList>
            <person name="Hatakeyama M."/>
            <person name="Aluri S."/>
            <person name="Balachadran M.T."/>
            <person name="Sivarajan S.R."/>
            <person name="Poveda L."/>
            <person name="Shimizu-Inatsugi R."/>
            <person name="Schlapbach R."/>
            <person name="Sreeman S.M."/>
            <person name="Shimizu K.K."/>
        </authorList>
    </citation>
    <scope>NUCLEOTIDE SEQUENCE</scope>
</reference>
<evidence type="ECO:0000313" key="5">
    <source>
        <dbReference type="Proteomes" id="UP001054889"/>
    </source>
</evidence>
<dbReference type="PANTHER" id="PTHR23070">
    <property type="entry name" value="BCS1 AAA-TYPE ATPASE"/>
    <property type="match status" value="1"/>
</dbReference>
<name>A0AAV5G1X9_ELECO</name>
<dbReference type="Pfam" id="PF25568">
    <property type="entry name" value="AAA_lid_At3g28540"/>
    <property type="match status" value="1"/>
</dbReference>
<reference evidence="4" key="1">
    <citation type="journal article" date="2018" name="DNA Res.">
        <title>Multiple hybrid de novo genome assembly of finger millet, an orphan allotetraploid crop.</title>
        <authorList>
            <person name="Hatakeyama M."/>
            <person name="Aluri S."/>
            <person name="Balachadran M.T."/>
            <person name="Sivarajan S.R."/>
            <person name="Patrignani A."/>
            <person name="Gruter S."/>
            <person name="Poveda L."/>
            <person name="Shimizu-Inatsugi R."/>
            <person name="Baeten J."/>
            <person name="Francoijs K.J."/>
            <person name="Nataraja K.N."/>
            <person name="Reddy Y.A.N."/>
            <person name="Phadnis S."/>
            <person name="Ravikumar R.L."/>
            <person name="Schlapbach R."/>
            <person name="Sreeman S.M."/>
            <person name="Shimizu K.K."/>
        </authorList>
    </citation>
    <scope>NUCLEOTIDE SEQUENCE</scope>
</reference>
<proteinExistence type="predicted"/>
<keyword evidence="2" id="KW-0472">Membrane</keyword>
<dbReference type="InterPro" id="IPR058017">
    <property type="entry name" value="At3g28540-like_C"/>
</dbReference>
<keyword evidence="2" id="KW-1133">Transmembrane helix</keyword>
<feature type="region of interest" description="Disordered" evidence="1">
    <location>
        <begin position="50"/>
        <end position="82"/>
    </location>
</feature>
<evidence type="ECO:0000259" key="3">
    <source>
        <dbReference type="Pfam" id="PF25568"/>
    </source>
</evidence>
<dbReference type="EMBL" id="BQKI01000233">
    <property type="protein sequence ID" value="GJN41162.1"/>
    <property type="molecule type" value="Genomic_DNA"/>
</dbReference>
<sequence>MTGGAGYSWAELSSTLMSMLFLLSMVQQYLPFSRRLLALVDPYVTINHRRQRSRMPGTRRPGGGRPQVPWRQDEVAQDQEKEKLDPALRMDMRIEMSYYCFVGFKVLAKNYLGVTEHQLFGGGGGFAVVRGRVWERPPCFYHYGLAANEAGNCS</sequence>
<feature type="compositionally biased region" description="Basic and acidic residues" evidence="1">
    <location>
        <begin position="71"/>
        <end position="82"/>
    </location>
</feature>
<dbReference type="AlphaFoldDB" id="A0AAV5G1X9"/>
<evidence type="ECO:0000256" key="1">
    <source>
        <dbReference type="SAM" id="MobiDB-lite"/>
    </source>
</evidence>
<dbReference type="InterPro" id="IPR050747">
    <property type="entry name" value="Mitochondrial_chaperone_BCS1"/>
</dbReference>
<keyword evidence="5" id="KW-1185">Reference proteome</keyword>
<protein>
    <recommendedName>
        <fullName evidence="3">AAA+ ATPase At3g28540-like C-terminal domain-containing protein</fullName>
    </recommendedName>
</protein>
<gene>
    <name evidence="4" type="primary">gn00500</name>
    <name evidence="4" type="ORF">PR202_gn00500</name>
</gene>
<feature type="transmembrane region" description="Helical" evidence="2">
    <location>
        <begin position="6"/>
        <end position="26"/>
    </location>
</feature>
<accession>A0AAV5G1X9</accession>
<keyword evidence="2" id="KW-0812">Transmembrane</keyword>
<feature type="domain" description="AAA+ ATPase At3g28540-like C-terminal" evidence="3">
    <location>
        <begin position="100"/>
        <end position="121"/>
    </location>
</feature>
<evidence type="ECO:0000256" key="2">
    <source>
        <dbReference type="SAM" id="Phobius"/>
    </source>
</evidence>
<comment type="caution">
    <text evidence="4">The sequence shown here is derived from an EMBL/GenBank/DDBJ whole genome shotgun (WGS) entry which is preliminary data.</text>
</comment>